<dbReference type="AlphaFoldDB" id="A0A165FVZ8"/>
<accession>A0A165FVZ8</accession>
<protein>
    <submittedName>
        <fullName evidence="2">Uncharacterized protein</fullName>
    </submittedName>
</protein>
<keyword evidence="1" id="KW-1133">Transmembrane helix</keyword>
<dbReference type="InParanoid" id="A0A165FVZ8"/>
<keyword evidence="3" id="KW-1185">Reference proteome</keyword>
<keyword evidence="1" id="KW-0812">Transmembrane</keyword>
<proteinExistence type="predicted"/>
<name>A0A165FVZ8_9BASI</name>
<dbReference type="Proteomes" id="UP000076842">
    <property type="component" value="Unassembled WGS sequence"/>
</dbReference>
<organism evidence="2 3">
    <name type="scientific">Calocera cornea HHB12733</name>
    <dbReference type="NCBI Taxonomy" id="1353952"/>
    <lineage>
        <taxon>Eukaryota</taxon>
        <taxon>Fungi</taxon>
        <taxon>Dikarya</taxon>
        <taxon>Basidiomycota</taxon>
        <taxon>Agaricomycotina</taxon>
        <taxon>Dacrymycetes</taxon>
        <taxon>Dacrymycetales</taxon>
        <taxon>Dacrymycetaceae</taxon>
        <taxon>Calocera</taxon>
    </lineage>
</organism>
<dbReference type="EMBL" id="KV423966">
    <property type="protein sequence ID" value="KZT57268.1"/>
    <property type="molecule type" value="Genomic_DNA"/>
</dbReference>
<gene>
    <name evidence="2" type="ORF">CALCODRAFT_483340</name>
</gene>
<sequence>MPAISARNSRLLLLVLGIICVTPITYVSYRHYDRWSDVVSGGSVTSEAPKRTVIIMSDSRELYIPEDGSEIPYWTLSALLNKAYADSQGAEFLYYVFIEPEFAEGENPAGDEGTVACKHPRLGWRAHSWCKVPLVWQTFQTHNKADYAIYIGTPMLCFVDKIYQ</sequence>
<keyword evidence="1" id="KW-0472">Membrane</keyword>
<feature type="transmembrane region" description="Helical" evidence="1">
    <location>
        <begin position="12"/>
        <end position="29"/>
    </location>
</feature>
<reference evidence="2 3" key="1">
    <citation type="journal article" date="2016" name="Mol. Biol. Evol.">
        <title>Comparative Genomics of Early-Diverging Mushroom-Forming Fungi Provides Insights into the Origins of Lignocellulose Decay Capabilities.</title>
        <authorList>
            <person name="Nagy L.G."/>
            <person name="Riley R."/>
            <person name="Tritt A."/>
            <person name="Adam C."/>
            <person name="Daum C."/>
            <person name="Floudas D."/>
            <person name="Sun H."/>
            <person name="Yadav J.S."/>
            <person name="Pangilinan J."/>
            <person name="Larsson K.H."/>
            <person name="Matsuura K."/>
            <person name="Barry K."/>
            <person name="Labutti K."/>
            <person name="Kuo R."/>
            <person name="Ohm R.A."/>
            <person name="Bhattacharya S.S."/>
            <person name="Shirouzu T."/>
            <person name="Yoshinaga Y."/>
            <person name="Martin F.M."/>
            <person name="Grigoriev I.V."/>
            <person name="Hibbett D.S."/>
        </authorList>
    </citation>
    <scope>NUCLEOTIDE SEQUENCE [LARGE SCALE GENOMIC DNA]</scope>
    <source>
        <strain evidence="2 3">HHB12733</strain>
    </source>
</reference>
<evidence type="ECO:0000313" key="2">
    <source>
        <dbReference type="EMBL" id="KZT57268.1"/>
    </source>
</evidence>
<evidence type="ECO:0000313" key="3">
    <source>
        <dbReference type="Proteomes" id="UP000076842"/>
    </source>
</evidence>
<evidence type="ECO:0000256" key="1">
    <source>
        <dbReference type="SAM" id="Phobius"/>
    </source>
</evidence>